<dbReference type="InterPro" id="IPR029058">
    <property type="entry name" value="AB_hydrolase_fold"/>
</dbReference>
<dbReference type="Proteomes" id="UP000279446">
    <property type="component" value="Unassembled WGS sequence"/>
</dbReference>
<evidence type="ECO:0000313" key="4">
    <source>
        <dbReference type="EMBL" id="RUT43225.1"/>
    </source>
</evidence>
<feature type="signal peptide" evidence="1">
    <location>
        <begin position="1"/>
        <end position="29"/>
    </location>
</feature>
<dbReference type="InterPro" id="IPR053145">
    <property type="entry name" value="AB_hydrolase_Est10"/>
</dbReference>
<dbReference type="Gene3D" id="3.30.457.10">
    <property type="entry name" value="Copper amine oxidase-like, N-terminal domain"/>
    <property type="match status" value="1"/>
</dbReference>
<dbReference type="InterPro" id="IPR012854">
    <property type="entry name" value="Cu_amine_oxidase-like_N"/>
</dbReference>
<name>A0A3S1DN24_9BACL</name>
<sequence>MSKKNKKFHVVATTALALTLTLPALSTSAASVQNGSKLTPIRDVAAKIGAEIKWNQSTQSVTLTNNNHVITFKIGEKKALIDGKSVALNQPFRLVSGHTLVDADFITKAMTSQEAAEVADTADIFLELLKSGDGTNAAKYISSTSSTSLPEAFLNTAWSSFAAQFGGVKGDPIKNESSNAIHRNVTYTFQGAIPFDLTLRLNLAGQIDDMFIAVSSASNYQKPSYDIASSYIEQEVVVGEGALALPGTLTTPVGKGPFPVVVLVHGSGMHNRDSAIGGSKPFRDLAVGLASKGIAVLRYDKVTYEHTFKVASQPKFTLKKETVDDAISAVELLKANPNIDASRIFVAGHSQGGLAMPLILDADKNGDIAGSILLAGPSDTFINVMAEQQVELVSRLKGLGQDTTPYEQSAALIKSMSDMLNDPQYSVDNLPAQFPFQPSYWWFEQKGYKPSELAKKQSGQMLILQGENDVQVSINQFDGWKTALKDRKDVQYKSYPKVNHLLAEYDGVSVAAEYALPSNVSKAIIDDIAAWVQNIK</sequence>
<accession>A0A3S1DN24</accession>
<organism evidence="4 5">
    <name type="scientific">Paenibacillus anaericanus</name>
    <dbReference type="NCBI Taxonomy" id="170367"/>
    <lineage>
        <taxon>Bacteria</taxon>
        <taxon>Bacillati</taxon>
        <taxon>Bacillota</taxon>
        <taxon>Bacilli</taxon>
        <taxon>Bacillales</taxon>
        <taxon>Paenibacillaceae</taxon>
        <taxon>Paenibacillus</taxon>
    </lineage>
</organism>
<dbReference type="InterPro" id="IPR022742">
    <property type="entry name" value="Hydrolase_4"/>
</dbReference>
<dbReference type="EMBL" id="RZNY01000021">
    <property type="protein sequence ID" value="RUT43225.1"/>
    <property type="molecule type" value="Genomic_DNA"/>
</dbReference>
<protein>
    <submittedName>
        <fullName evidence="4">Alpha/beta fold hydrolase</fullName>
    </submittedName>
</protein>
<dbReference type="Pfam" id="PF07833">
    <property type="entry name" value="Cu_amine_oxidN1"/>
    <property type="match status" value="1"/>
</dbReference>
<dbReference type="OrthoDB" id="9809549at2"/>
<keyword evidence="4" id="KW-0378">Hydrolase</keyword>
<evidence type="ECO:0000259" key="2">
    <source>
        <dbReference type="Pfam" id="PF07833"/>
    </source>
</evidence>
<dbReference type="RefSeq" id="WP_127193947.1">
    <property type="nucleotide sequence ID" value="NZ_RZNY01000021.1"/>
</dbReference>
<dbReference type="PANTHER" id="PTHR43265">
    <property type="entry name" value="ESTERASE ESTD"/>
    <property type="match status" value="1"/>
</dbReference>
<comment type="caution">
    <text evidence="4">The sequence shown here is derived from an EMBL/GenBank/DDBJ whole genome shotgun (WGS) entry which is preliminary data.</text>
</comment>
<gene>
    <name evidence="4" type="ORF">EJP82_20630</name>
</gene>
<dbReference type="Gene3D" id="3.40.50.1820">
    <property type="entry name" value="alpha/beta hydrolase"/>
    <property type="match status" value="1"/>
</dbReference>
<dbReference type="PANTHER" id="PTHR43265:SF1">
    <property type="entry name" value="ESTERASE ESTD"/>
    <property type="match status" value="1"/>
</dbReference>
<reference evidence="4 5" key="1">
    <citation type="submission" date="2018-12" db="EMBL/GenBank/DDBJ databases">
        <authorList>
            <person name="Sun L."/>
            <person name="Chen Z."/>
        </authorList>
    </citation>
    <scope>NUCLEOTIDE SEQUENCE [LARGE SCALE GENOMIC DNA]</scope>
    <source>
        <strain evidence="4 5">DSM 15890</strain>
    </source>
</reference>
<dbReference type="SUPFAM" id="SSF55383">
    <property type="entry name" value="Copper amine oxidase, domain N"/>
    <property type="match status" value="1"/>
</dbReference>
<feature type="domain" description="Copper amine oxidase-like N-terminal" evidence="2">
    <location>
        <begin position="29"/>
        <end position="111"/>
    </location>
</feature>
<dbReference type="InterPro" id="IPR036582">
    <property type="entry name" value="Mao_N_sf"/>
</dbReference>
<keyword evidence="1" id="KW-0732">Signal</keyword>
<dbReference type="SUPFAM" id="SSF53474">
    <property type="entry name" value="alpha/beta-Hydrolases"/>
    <property type="match status" value="1"/>
</dbReference>
<evidence type="ECO:0000313" key="5">
    <source>
        <dbReference type="Proteomes" id="UP000279446"/>
    </source>
</evidence>
<keyword evidence="5" id="KW-1185">Reference proteome</keyword>
<dbReference type="GO" id="GO:0052689">
    <property type="term" value="F:carboxylic ester hydrolase activity"/>
    <property type="evidence" value="ECO:0007669"/>
    <property type="project" value="TreeGrafter"/>
</dbReference>
<proteinExistence type="predicted"/>
<feature type="domain" description="Serine aminopeptidase S33" evidence="3">
    <location>
        <begin position="259"/>
        <end position="502"/>
    </location>
</feature>
<dbReference type="Pfam" id="PF12146">
    <property type="entry name" value="Hydrolase_4"/>
    <property type="match status" value="1"/>
</dbReference>
<evidence type="ECO:0000259" key="3">
    <source>
        <dbReference type="Pfam" id="PF12146"/>
    </source>
</evidence>
<feature type="chain" id="PRO_5018653614" evidence="1">
    <location>
        <begin position="30"/>
        <end position="536"/>
    </location>
</feature>
<dbReference type="AlphaFoldDB" id="A0A3S1DN24"/>
<evidence type="ECO:0000256" key="1">
    <source>
        <dbReference type="SAM" id="SignalP"/>
    </source>
</evidence>